<accession>A0ABS3VYV3</accession>
<reference evidence="9 10" key="1">
    <citation type="submission" date="2019-12" db="EMBL/GenBank/DDBJ databases">
        <title>Whole genome sequencing of endophytic Actinobacterium Micromonospora sp. MPMI6T.</title>
        <authorList>
            <person name="Evv R."/>
            <person name="Podile A.R."/>
        </authorList>
    </citation>
    <scope>NUCLEOTIDE SEQUENCE [LARGE SCALE GENOMIC DNA]</scope>
    <source>
        <strain evidence="9 10">MPMI6</strain>
    </source>
</reference>
<evidence type="ECO:0000256" key="6">
    <source>
        <dbReference type="PROSITE-ProRule" id="PRU00409"/>
    </source>
</evidence>
<evidence type="ECO:0000256" key="2">
    <source>
        <dbReference type="ARBA" id="ARBA00022598"/>
    </source>
</evidence>
<evidence type="ECO:0000313" key="10">
    <source>
        <dbReference type="Proteomes" id="UP000823521"/>
    </source>
</evidence>
<evidence type="ECO:0000259" key="7">
    <source>
        <dbReference type="PROSITE" id="PS50975"/>
    </source>
</evidence>
<feature type="non-terminal residue" evidence="9">
    <location>
        <position position="1"/>
    </location>
</feature>
<comment type="catalytic activity">
    <reaction evidence="5">
        <text>N(6)-biotinyl-L-lysyl-[protein] + hydrogencarbonate + ATP = N(6)-carboxybiotinyl-L-lysyl-[protein] + ADP + phosphate + H(+)</text>
        <dbReference type="Rhea" id="RHEA:13501"/>
        <dbReference type="Rhea" id="RHEA-COMP:10505"/>
        <dbReference type="Rhea" id="RHEA-COMP:10506"/>
        <dbReference type="ChEBI" id="CHEBI:15378"/>
        <dbReference type="ChEBI" id="CHEBI:17544"/>
        <dbReference type="ChEBI" id="CHEBI:30616"/>
        <dbReference type="ChEBI" id="CHEBI:43474"/>
        <dbReference type="ChEBI" id="CHEBI:83144"/>
        <dbReference type="ChEBI" id="CHEBI:83145"/>
        <dbReference type="ChEBI" id="CHEBI:456216"/>
        <dbReference type="EC" id="6.3.4.14"/>
    </reaction>
</comment>
<sequence>AYARTRALARTVFGDDRVYLERYLSPARHVEVQVLCDAHGNAVHLGTRDCSVQRRHQKLIEEGPAPALAATTIAALEAAAVRGATAVGYSGVGTFEFLVDEAERFYFMEINCRLQVEHPVTELITGVDLVHEQLHVAGGLPLRLRQGDVQVRGVAVECRVNAEDPDRDFAPTPGRLTVFRAPAGPFTRVDTHGHPGYRISPHYDSLLAKVVVWAPERELALSRMERALGEFDVDGVRTTIGFLRRVLDHPPFRKGRYATDVVERLLHPAGSVPVPPDADRSARRTR</sequence>
<feature type="domain" description="ATP-grasp" evidence="7">
    <location>
        <begin position="15"/>
        <end position="138"/>
    </location>
</feature>
<evidence type="ECO:0000256" key="5">
    <source>
        <dbReference type="ARBA" id="ARBA00048600"/>
    </source>
</evidence>
<dbReference type="SUPFAM" id="SSF56059">
    <property type="entry name" value="Glutathione synthetase ATP-binding domain-like"/>
    <property type="match status" value="1"/>
</dbReference>
<dbReference type="PROSITE" id="PS50975">
    <property type="entry name" value="ATP_GRASP"/>
    <property type="match status" value="1"/>
</dbReference>
<organism evidence="9 10">
    <name type="scientific">Micromonospora echinofusca</name>
    <dbReference type="NCBI Taxonomy" id="47858"/>
    <lineage>
        <taxon>Bacteria</taxon>
        <taxon>Bacillati</taxon>
        <taxon>Actinomycetota</taxon>
        <taxon>Actinomycetes</taxon>
        <taxon>Micromonosporales</taxon>
        <taxon>Micromonosporaceae</taxon>
        <taxon>Micromonospora</taxon>
    </lineage>
</organism>
<dbReference type="PANTHER" id="PTHR48095:SF2">
    <property type="entry name" value="BIOTIN CARBOXYLASE, CHLOROPLASTIC"/>
    <property type="match status" value="1"/>
</dbReference>
<dbReference type="SMART" id="SM00878">
    <property type="entry name" value="Biotin_carb_C"/>
    <property type="match status" value="1"/>
</dbReference>
<dbReference type="PROSITE" id="PS50979">
    <property type="entry name" value="BC"/>
    <property type="match status" value="1"/>
</dbReference>
<dbReference type="InterPro" id="IPR005482">
    <property type="entry name" value="Biotin_COase_C"/>
</dbReference>
<gene>
    <name evidence="9" type="ORF">GSF22_26550</name>
</gene>
<name>A0ABS3VYV3_MICEH</name>
<evidence type="ECO:0000256" key="1">
    <source>
        <dbReference type="ARBA" id="ARBA00013263"/>
    </source>
</evidence>
<keyword evidence="4 6" id="KW-0067">ATP-binding</keyword>
<dbReference type="Gene3D" id="3.30.470.20">
    <property type="entry name" value="ATP-grasp fold, B domain"/>
    <property type="match status" value="1"/>
</dbReference>
<proteinExistence type="predicted"/>
<keyword evidence="2 9" id="KW-0436">Ligase</keyword>
<dbReference type="PANTHER" id="PTHR48095">
    <property type="entry name" value="PYRUVATE CARBOXYLASE SUBUNIT A"/>
    <property type="match status" value="1"/>
</dbReference>
<dbReference type="Pfam" id="PF02785">
    <property type="entry name" value="Biotin_carb_C"/>
    <property type="match status" value="1"/>
</dbReference>
<dbReference type="Pfam" id="PF02786">
    <property type="entry name" value="CPSase_L_D2"/>
    <property type="match status" value="1"/>
</dbReference>
<protein>
    <recommendedName>
        <fullName evidence="1">biotin carboxylase</fullName>
        <ecNumber evidence="1">6.3.4.14</ecNumber>
    </recommendedName>
</protein>
<dbReference type="InterPro" id="IPR051602">
    <property type="entry name" value="ACC_Biotin_Carboxylase"/>
</dbReference>
<keyword evidence="10" id="KW-1185">Reference proteome</keyword>
<dbReference type="EMBL" id="WVUH01000312">
    <property type="protein sequence ID" value="MBO4209523.1"/>
    <property type="molecule type" value="Genomic_DNA"/>
</dbReference>
<dbReference type="InterPro" id="IPR011764">
    <property type="entry name" value="Biotin_carboxylation_dom"/>
</dbReference>
<evidence type="ECO:0000259" key="8">
    <source>
        <dbReference type="PROSITE" id="PS50979"/>
    </source>
</evidence>
<evidence type="ECO:0000313" key="9">
    <source>
        <dbReference type="EMBL" id="MBO4209523.1"/>
    </source>
</evidence>
<dbReference type="InterPro" id="IPR011054">
    <property type="entry name" value="Rudment_hybrid_motif"/>
</dbReference>
<feature type="domain" description="Biotin carboxylation" evidence="8">
    <location>
        <begin position="1"/>
        <end position="267"/>
    </location>
</feature>
<keyword evidence="3 6" id="KW-0547">Nucleotide-binding</keyword>
<comment type="caution">
    <text evidence="9">The sequence shown here is derived from an EMBL/GenBank/DDBJ whole genome shotgun (WGS) entry which is preliminary data.</text>
</comment>
<dbReference type="InterPro" id="IPR011761">
    <property type="entry name" value="ATP-grasp"/>
</dbReference>
<dbReference type="Proteomes" id="UP000823521">
    <property type="component" value="Unassembled WGS sequence"/>
</dbReference>
<dbReference type="EC" id="6.3.4.14" evidence="1"/>
<dbReference type="GO" id="GO:0004736">
    <property type="term" value="F:pyruvate carboxylase activity"/>
    <property type="evidence" value="ECO:0007669"/>
    <property type="project" value="UniProtKB-EC"/>
</dbReference>
<evidence type="ECO:0000256" key="4">
    <source>
        <dbReference type="ARBA" id="ARBA00022840"/>
    </source>
</evidence>
<dbReference type="SUPFAM" id="SSF51246">
    <property type="entry name" value="Rudiment single hybrid motif"/>
    <property type="match status" value="1"/>
</dbReference>
<evidence type="ECO:0000256" key="3">
    <source>
        <dbReference type="ARBA" id="ARBA00022741"/>
    </source>
</evidence>
<dbReference type="InterPro" id="IPR005479">
    <property type="entry name" value="CPAse_ATP-bd"/>
</dbReference>